<name>A0A2P2PR61_RHIMU</name>
<dbReference type="AlphaFoldDB" id="A0A2P2PR61"/>
<accession>A0A2P2PR61</accession>
<reference evidence="2" key="1">
    <citation type="submission" date="2018-02" db="EMBL/GenBank/DDBJ databases">
        <title>Rhizophora mucronata_Transcriptome.</title>
        <authorList>
            <person name="Meera S.P."/>
            <person name="Sreeshan A."/>
            <person name="Augustine A."/>
        </authorList>
    </citation>
    <scope>NUCLEOTIDE SEQUENCE</scope>
    <source>
        <tissue evidence="2">Leaf</tissue>
    </source>
</reference>
<sequence length="42" mass="5168">MKLRCYSSVIYMFWLNTLHIFSFCVELSERILLSMWANFDMK</sequence>
<keyword evidence="1" id="KW-0812">Transmembrane</keyword>
<evidence type="ECO:0000313" key="2">
    <source>
        <dbReference type="EMBL" id="MBX57218.1"/>
    </source>
</evidence>
<keyword evidence="1" id="KW-1133">Transmembrane helix</keyword>
<proteinExistence type="predicted"/>
<organism evidence="2">
    <name type="scientific">Rhizophora mucronata</name>
    <name type="common">Asiatic mangrove</name>
    <dbReference type="NCBI Taxonomy" id="61149"/>
    <lineage>
        <taxon>Eukaryota</taxon>
        <taxon>Viridiplantae</taxon>
        <taxon>Streptophyta</taxon>
        <taxon>Embryophyta</taxon>
        <taxon>Tracheophyta</taxon>
        <taxon>Spermatophyta</taxon>
        <taxon>Magnoliopsida</taxon>
        <taxon>eudicotyledons</taxon>
        <taxon>Gunneridae</taxon>
        <taxon>Pentapetalae</taxon>
        <taxon>rosids</taxon>
        <taxon>fabids</taxon>
        <taxon>Malpighiales</taxon>
        <taxon>Rhizophoraceae</taxon>
        <taxon>Rhizophora</taxon>
    </lineage>
</organism>
<protein>
    <submittedName>
        <fullName evidence="2">Uncharacterized protein</fullName>
    </submittedName>
</protein>
<dbReference type="EMBL" id="GGEC01076734">
    <property type="protein sequence ID" value="MBX57218.1"/>
    <property type="molecule type" value="Transcribed_RNA"/>
</dbReference>
<feature type="transmembrane region" description="Helical" evidence="1">
    <location>
        <begin position="6"/>
        <end position="25"/>
    </location>
</feature>
<keyword evidence="1" id="KW-0472">Membrane</keyword>
<evidence type="ECO:0000256" key="1">
    <source>
        <dbReference type="SAM" id="Phobius"/>
    </source>
</evidence>